<dbReference type="OrthoDB" id="4076669at2759"/>
<dbReference type="AlphaFoldDB" id="A0A0C7N9F2"/>
<dbReference type="GO" id="GO:0006457">
    <property type="term" value="P:protein folding"/>
    <property type="evidence" value="ECO:0007669"/>
    <property type="project" value="EnsemblFungi"/>
</dbReference>
<dbReference type="GeneID" id="34686673"/>
<keyword evidence="2" id="KW-1185">Reference proteome</keyword>
<organism evidence="1 2">
    <name type="scientific">Lachancea lanzarotensis</name>
    <dbReference type="NCBI Taxonomy" id="1245769"/>
    <lineage>
        <taxon>Eukaryota</taxon>
        <taxon>Fungi</taxon>
        <taxon>Dikarya</taxon>
        <taxon>Ascomycota</taxon>
        <taxon>Saccharomycotina</taxon>
        <taxon>Saccharomycetes</taxon>
        <taxon>Saccharomycetales</taxon>
        <taxon>Saccharomycetaceae</taxon>
        <taxon>Lachancea</taxon>
    </lineage>
</organism>
<name>A0A0C7N9F2_9SACH</name>
<evidence type="ECO:0000313" key="2">
    <source>
        <dbReference type="Proteomes" id="UP000054304"/>
    </source>
</evidence>
<dbReference type="HOGENOM" id="CLU_719597_0_0_1"/>
<protein>
    <submittedName>
        <fullName evidence="1">LALA0S07e04214g1_1</fullName>
    </submittedName>
</protein>
<dbReference type="GO" id="GO:0005789">
    <property type="term" value="C:endoplasmic reticulum membrane"/>
    <property type="evidence" value="ECO:0007669"/>
    <property type="project" value="EnsemblFungi"/>
</dbReference>
<dbReference type="GO" id="GO:0034394">
    <property type="term" value="P:protein localization to cell surface"/>
    <property type="evidence" value="ECO:0007669"/>
    <property type="project" value="EnsemblFungi"/>
</dbReference>
<dbReference type="Pfam" id="PF11055">
    <property type="entry name" value="Gsf2"/>
    <property type="match status" value="1"/>
</dbReference>
<dbReference type="Proteomes" id="UP000054304">
    <property type="component" value="Unassembled WGS sequence"/>
</dbReference>
<dbReference type="GO" id="GO:0051082">
    <property type="term" value="F:unfolded protein binding"/>
    <property type="evidence" value="ECO:0007669"/>
    <property type="project" value="EnsemblFungi"/>
</dbReference>
<dbReference type="EMBL" id="LN736366">
    <property type="protein sequence ID" value="CEP63180.1"/>
    <property type="molecule type" value="Genomic_DNA"/>
</dbReference>
<dbReference type="RefSeq" id="XP_022629401.1">
    <property type="nucleotide sequence ID" value="XM_022771501.1"/>
</dbReference>
<sequence length="386" mass="44659">MEICVRLNDDCESDYTFQIDKDDTFESKIMKMFSPKSGLAKFMVLRPSIFYKKEPKGLTKSMHPGFLTEDGCLIYHYDCDKREYRKPLDLKNKKIWEQLWPGQLVLPQWELSRSNIATFVVLMLAWLYTDLPDVVSPTPGICLTNQFSRRLIVVARQFGYNAIAEKLVEETQVNSAGTIAQWLFFTLHCLKVLFLTLVMYTGLVNPLTVNPLNFYYTRKPVVSKNTEALKETLRSIGWIGVKRATYDDYRDTYYNYRLEKAGGMVAAYKSGIMKKAATPGVVLETGEGFQTPLDKRFTESTFKTMEKSRKFVLSEEYLIQVEHDLKDQIKTIDEKEVYKINQEIRKFRRYGFFECGPQLARLVQLRQEVAAEKAAAAQSAEEKKAQ</sequence>
<dbReference type="STRING" id="1245769.A0A0C7N9F2"/>
<dbReference type="InterPro" id="IPR022757">
    <property type="entry name" value="Gsf2"/>
</dbReference>
<reference evidence="1 2" key="1">
    <citation type="submission" date="2014-12" db="EMBL/GenBank/DDBJ databases">
        <authorList>
            <person name="Neuveglise Cecile"/>
        </authorList>
    </citation>
    <scope>NUCLEOTIDE SEQUENCE [LARGE SCALE GENOMIC DNA]</scope>
    <source>
        <strain evidence="1 2">CBS 12615</strain>
    </source>
</reference>
<evidence type="ECO:0000313" key="1">
    <source>
        <dbReference type="EMBL" id="CEP63180.1"/>
    </source>
</evidence>
<accession>A0A0C7N9F2</accession>
<gene>
    <name evidence="1" type="ORF">LALA0_S07e04214g</name>
</gene>
<proteinExistence type="predicted"/>